<dbReference type="Pfam" id="PF07715">
    <property type="entry name" value="Plug"/>
    <property type="match status" value="1"/>
</dbReference>
<evidence type="ECO:0000313" key="8">
    <source>
        <dbReference type="EMBL" id="SVE50911.1"/>
    </source>
</evidence>
<name>A0A383E2G8_9ZZZZ</name>
<keyword evidence="3" id="KW-0812">Transmembrane</keyword>
<dbReference type="PANTHER" id="PTHR30069">
    <property type="entry name" value="TONB-DEPENDENT OUTER MEMBRANE RECEPTOR"/>
    <property type="match status" value="1"/>
</dbReference>
<evidence type="ECO:0000256" key="1">
    <source>
        <dbReference type="ARBA" id="ARBA00004571"/>
    </source>
</evidence>
<accession>A0A383E2G8</accession>
<feature type="non-terminal residue" evidence="8">
    <location>
        <position position="232"/>
    </location>
</feature>
<dbReference type="InterPro" id="IPR012910">
    <property type="entry name" value="Plug_dom"/>
</dbReference>
<dbReference type="GO" id="GO:0015344">
    <property type="term" value="F:siderophore uptake transmembrane transporter activity"/>
    <property type="evidence" value="ECO:0007669"/>
    <property type="project" value="TreeGrafter"/>
</dbReference>
<evidence type="ECO:0000256" key="5">
    <source>
        <dbReference type="ARBA" id="ARBA00023136"/>
    </source>
</evidence>
<feature type="non-terminal residue" evidence="8">
    <location>
        <position position="1"/>
    </location>
</feature>
<dbReference type="PANTHER" id="PTHR30069:SF29">
    <property type="entry name" value="HEMOGLOBIN AND HEMOGLOBIN-HAPTOGLOBIN-BINDING PROTEIN 1-RELATED"/>
    <property type="match status" value="1"/>
</dbReference>
<keyword evidence="2" id="KW-0813">Transport</keyword>
<dbReference type="Gene3D" id="2.40.170.20">
    <property type="entry name" value="TonB-dependent receptor, beta-barrel domain"/>
    <property type="match status" value="1"/>
</dbReference>
<dbReference type="InterPro" id="IPR036942">
    <property type="entry name" value="Beta-barrel_TonB_sf"/>
</dbReference>
<evidence type="ECO:0000256" key="3">
    <source>
        <dbReference type="ARBA" id="ARBA00022692"/>
    </source>
</evidence>
<comment type="subcellular location">
    <subcellularLocation>
        <location evidence="1">Cell outer membrane</location>
        <topology evidence="1">Multi-pass membrane protein</topology>
    </subcellularLocation>
</comment>
<dbReference type="EMBL" id="UINC01222225">
    <property type="protein sequence ID" value="SVE50911.1"/>
    <property type="molecule type" value="Genomic_DNA"/>
</dbReference>
<keyword evidence="6" id="KW-0998">Cell outer membrane</keyword>
<evidence type="ECO:0000259" key="7">
    <source>
        <dbReference type="Pfam" id="PF07715"/>
    </source>
</evidence>
<evidence type="ECO:0000256" key="2">
    <source>
        <dbReference type="ARBA" id="ARBA00022448"/>
    </source>
</evidence>
<evidence type="ECO:0000256" key="4">
    <source>
        <dbReference type="ARBA" id="ARBA00022729"/>
    </source>
</evidence>
<reference evidence="8" key="1">
    <citation type="submission" date="2018-05" db="EMBL/GenBank/DDBJ databases">
        <authorList>
            <person name="Lanie J.A."/>
            <person name="Ng W.-L."/>
            <person name="Kazmierczak K.M."/>
            <person name="Andrzejewski T.M."/>
            <person name="Davidsen T.M."/>
            <person name="Wayne K.J."/>
            <person name="Tettelin H."/>
            <person name="Glass J.I."/>
            <person name="Rusch D."/>
            <person name="Podicherti R."/>
            <person name="Tsui H.-C.T."/>
            <person name="Winkler M.E."/>
        </authorList>
    </citation>
    <scope>NUCLEOTIDE SEQUENCE</scope>
</reference>
<protein>
    <recommendedName>
        <fullName evidence="7">TonB-dependent receptor plug domain-containing protein</fullName>
    </recommendedName>
</protein>
<dbReference type="AlphaFoldDB" id="A0A383E2G8"/>
<dbReference type="GO" id="GO:0009279">
    <property type="term" value="C:cell outer membrane"/>
    <property type="evidence" value="ECO:0007669"/>
    <property type="project" value="UniProtKB-SubCell"/>
</dbReference>
<sequence length="232" mass="25815">QLPASQIEKVEVVRGGGSVLFGSNAIAGTVNIITKTPKINSYSISNSLSLIDGVSLDNVFNGNVTNVNDKGNAGISFFASNRNREEYDANEDGFSELPRLKNNTFGFKSFFSANEEHLLELNGWSIYEFRRGGNKMDMPADKTDQSEERTHNIWVGGIDYSYKPKGKPYSFQAYSSAQHTNRVHYTGIDQIDGWGNSESCTWVNGIQYNHRLSYWGGVNTITAGIDHQYDDT</sequence>
<organism evidence="8">
    <name type="scientific">marine metagenome</name>
    <dbReference type="NCBI Taxonomy" id="408172"/>
    <lineage>
        <taxon>unclassified sequences</taxon>
        <taxon>metagenomes</taxon>
        <taxon>ecological metagenomes</taxon>
    </lineage>
</organism>
<dbReference type="GO" id="GO:0044718">
    <property type="term" value="P:siderophore transmembrane transport"/>
    <property type="evidence" value="ECO:0007669"/>
    <property type="project" value="TreeGrafter"/>
</dbReference>
<dbReference type="InterPro" id="IPR039426">
    <property type="entry name" value="TonB-dep_rcpt-like"/>
</dbReference>
<gene>
    <name evidence="8" type="ORF">METZ01_LOCUS503765</name>
</gene>
<proteinExistence type="predicted"/>
<feature type="domain" description="TonB-dependent receptor plug" evidence="7">
    <location>
        <begin position="2"/>
        <end position="29"/>
    </location>
</feature>
<keyword evidence="5" id="KW-0472">Membrane</keyword>
<keyword evidence="4" id="KW-0732">Signal</keyword>
<evidence type="ECO:0000256" key="6">
    <source>
        <dbReference type="ARBA" id="ARBA00023237"/>
    </source>
</evidence>
<dbReference type="SUPFAM" id="SSF56935">
    <property type="entry name" value="Porins"/>
    <property type="match status" value="1"/>
</dbReference>